<evidence type="ECO:0000256" key="1">
    <source>
        <dbReference type="ARBA" id="ARBA00035885"/>
    </source>
</evidence>
<dbReference type="PANTHER" id="PTHR12521:SF0">
    <property type="entry name" value="ADP-RIBOSE GLYCOHYDROLASE OARD1"/>
    <property type="match status" value="1"/>
</dbReference>
<feature type="domain" description="Macro" evidence="2">
    <location>
        <begin position="1"/>
        <end position="161"/>
    </location>
</feature>
<name>A0ABT2NF56_9CYAN</name>
<dbReference type="Gene3D" id="3.40.220.10">
    <property type="entry name" value="Leucine Aminopeptidase, subunit E, domain 1"/>
    <property type="match status" value="1"/>
</dbReference>
<comment type="caution">
    <text evidence="3">The sequence shown here is derived from an EMBL/GenBank/DDBJ whole genome shotgun (WGS) entry which is preliminary data.</text>
</comment>
<dbReference type="SUPFAM" id="SSF52949">
    <property type="entry name" value="Macro domain-like"/>
    <property type="match status" value="1"/>
</dbReference>
<evidence type="ECO:0000259" key="2">
    <source>
        <dbReference type="PROSITE" id="PS51154"/>
    </source>
</evidence>
<dbReference type="PANTHER" id="PTHR12521">
    <property type="entry name" value="PROTEIN C6ORF130"/>
    <property type="match status" value="1"/>
</dbReference>
<dbReference type="RefSeq" id="WP_261237520.1">
    <property type="nucleotide sequence ID" value="NZ_JAMXFA010000062.1"/>
</dbReference>
<proteinExistence type="predicted"/>
<evidence type="ECO:0000313" key="4">
    <source>
        <dbReference type="Proteomes" id="UP001525961"/>
    </source>
</evidence>
<protein>
    <submittedName>
        <fullName evidence="3">Macro domain-containing protein</fullName>
    </submittedName>
</protein>
<dbReference type="Pfam" id="PF01661">
    <property type="entry name" value="Macro"/>
    <property type="match status" value="1"/>
</dbReference>
<dbReference type="InterPro" id="IPR050892">
    <property type="entry name" value="ADP-ribose_metab_enzymes"/>
</dbReference>
<evidence type="ECO:0000313" key="3">
    <source>
        <dbReference type="EMBL" id="MCT7981338.1"/>
    </source>
</evidence>
<dbReference type="PROSITE" id="PS51154">
    <property type="entry name" value="MACRO"/>
    <property type="match status" value="1"/>
</dbReference>
<accession>A0ABT2NF56</accession>
<reference evidence="3 4" key="1">
    <citation type="journal article" date="2022" name="Front. Microbiol.">
        <title>High genomic differentiation and limited gene flow indicate recent cryptic speciation within the genus Laspinema (cyanobacteria).</title>
        <authorList>
            <person name="Stanojkovic A."/>
            <person name="Skoupy S."/>
            <person name="Skaloud P."/>
            <person name="Dvorak P."/>
        </authorList>
    </citation>
    <scope>NUCLEOTIDE SEQUENCE [LARGE SCALE GENOMIC DNA]</scope>
    <source>
        <strain evidence="3 4">D3b</strain>
    </source>
</reference>
<dbReference type="SMART" id="SM00506">
    <property type="entry name" value="A1pp"/>
    <property type="match status" value="1"/>
</dbReference>
<dbReference type="InterPro" id="IPR043472">
    <property type="entry name" value="Macro_dom-like"/>
</dbReference>
<dbReference type="InterPro" id="IPR002589">
    <property type="entry name" value="Macro_dom"/>
</dbReference>
<sequence>MNIKVIKGNLFTSHCQTLVNTVNCVGVMGAGIALEFRLRYPKMYSSYVELCKKNLLDVGQLWLYKSSRRWVLNFPTKKHWKNPSQVKFLELGLQKFVDTYRQKEITSIAFPLLGTQHGGIPQKKSLEIMKFYLGQCDLPIEIYIYDPGSTDDIFPDIKSRFLSLKDETIVEITGLKQPYINKVKEALLNDSISSISNLLSVKGIGITTVEKTLLVVKKN</sequence>
<comment type="catalytic activity">
    <reaction evidence="1">
        <text>an N-(ADP-alpha-D-ribosyl)-thymidine in DNA + H2O = a thymidine in DNA + ADP-D-ribose</text>
        <dbReference type="Rhea" id="RHEA:71655"/>
        <dbReference type="Rhea" id="RHEA-COMP:13556"/>
        <dbReference type="Rhea" id="RHEA-COMP:18051"/>
        <dbReference type="ChEBI" id="CHEBI:15377"/>
        <dbReference type="ChEBI" id="CHEBI:57967"/>
        <dbReference type="ChEBI" id="CHEBI:137386"/>
        <dbReference type="ChEBI" id="CHEBI:191199"/>
    </reaction>
    <physiologicalReaction direction="left-to-right" evidence="1">
        <dbReference type="Rhea" id="RHEA:71656"/>
    </physiologicalReaction>
</comment>
<keyword evidence="4" id="KW-1185">Reference proteome</keyword>
<dbReference type="EMBL" id="JAMXFA010000062">
    <property type="protein sequence ID" value="MCT7981338.1"/>
    <property type="molecule type" value="Genomic_DNA"/>
</dbReference>
<gene>
    <name evidence="3" type="ORF">NG792_26790</name>
</gene>
<dbReference type="Proteomes" id="UP001525961">
    <property type="component" value="Unassembled WGS sequence"/>
</dbReference>
<organism evidence="3 4">
    <name type="scientific">Laspinema olomoucense D3b</name>
    <dbReference type="NCBI Taxonomy" id="2953688"/>
    <lineage>
        <taxon>Bacteria</taxon>
        <taxon>Bacillati</taxon>
        <taxon>Cyanobacteriota</taxon>
        <taxon>Cyanophyceae</taxon>
        <taxon>Oscillatoriophycideae</taxon>
        <taxon>Oscillatoriales</taxon>
        <taxon>Laspinemataceae</taxon>
        <taxon>Laspinema</taxon>
        <taxon>Laspinema olomoucense</taxon>
    </lineage>
</organism>